<comment type="caution">
    <text evidence="2">The sequence shown here is derived from an EMBL/GenBank/DDBJ whole genome shotgun (WGS) entry which is preliminary data.</text>
</comment>
<feature type="transmembrane region" description="Helical" evidence="1">
    <location>
        <begin position="6"/>
        <end position="26"/>
    </location>
</feature>
<dbReference type="EMBL" id="JAGGMB010000002">
    <property type="protein sequence ID" value="MBP2076787.1"/>
    <property type="molecule type" value="Genomic_DNA"/>
</dbReference>
<keyword evidence="1" id="KW-0472">Membrane</keyword>
<keyword evidence="1" id="KW-1133">Transmembrane helix</keyword>
<proteinExistence type="predicted"/>
<gene>
    <name evidence="2" type="ORF">J2Z64_000999</name>
</gene>
<evidence type="ECO:0000313" key="3">
    <source>
        <dbReference type="Proteomes" id="UP001138793"/>
    </source>
</evidence>
<organism evidence="2 3">
    <name type="scientific">Oceanobacillus polygoni</name>
    <dbReference type="NCBI Taxonomy" id="1235259"/>
    <lineage>
        <taxon>Bacteria</taxon>
        <taxon>Bacillati</taxon>
        <taxon>Bacillota</taxon>
        <taxon>Bacilli</taxon>
        <taxon>Bacillales</taxon>
        <taxon>Bacillaceae</taxon>
        <taxon>Oceanobacillus</taxon>
    </lineage>
</organism>
<keyword evidence="1" id="KW-0812">Transmembrane</keyword>
<protein>
    <submittedName>
        <fullName evidence="2">Uncharacterized protein</fullName>
    </submittedName>
</protein>
<sequence length="43" mass="4693">MFNDFLIFVAPILVIIIAVAVAFWGAGKDKPVTKEITKEAGEE</sequence>
<reference evidence="2" key="1">
    <citation type="submission" date="2021-03" db="EMBL/GenBank/DDBJ databases">
        <title>Genomic Encyclopedia of Type Strains, Phase IV (KMG-IV): sequencing the most valuable type-strain genomes for metagenomic binning, comparative biology and taxonomic classification.</title>
        <authorList>
            <person name="Goeker M."/>
        </authorList>
    </citation>
    <scope>NUCLEOTIDE SEQUENCE</scope>
    <source>
        <strain evidence="2">DSM 107338</strain>
    </source>
</reference>
<dbReference type="Proteomes" id="UP001138793">
    <property type="component" value="Unassembled WGS sequence"/>
</dbReference>
<evidence type="ECO:0000256" key="1">
    <source>
        <dbReference type="SAM" id="Phobius"/>
    </source>
</evidence>
<evidence type="ECO:0000313" key="2">
    <source>
        <dbReference type="EMBL" id="MBP2076787.1"/>
    </source>
</evidence>
<dbReference type="InterPro" id="IPR054381">
    <property type="entry name" value="CydS"/>
</dbReference>
<keyword evidence="3" id="KW-1185">Reference proteome</keyword>
<dbReference type="Pfam" id="PF22282">
    <property type="entry name" value="CydS"/>
    <property type="match status" value="1"/>
</dbReference>
<accession>A0A9X0YQ78</accession>
<name>A0A9X0YQ78_9BACI</name>
<dbReference type="RefSeq" id="WP_275955851.1">
    <property type="nucleotide sequence ID" value="NZ_JAGGMB010000002.1"/>
</dbReference>
<dbReference type="AlphaFoldDB" id="A0A9X0YQ78"/>